<dbReference type="AlphaFoldDB" id="A0AAY4A5V6"/>
<reference evidence="1 2" key="1">
    <citation type="submission" date="2020-06" db="EMBL/GenBank/DDBJ databases">
        <authorList>
            <consortium name="Wellcome Sanger Institute Data Sharing"/>
        </authorList>
    </citation>
    <scope>NUCLEOTIDE SEQUENCE [LARGE SCALE GENOMIC DNA]</scope>
</reference>
<reference evidence="1" key="2">
    <citation type="submission" date="2025-08" db="UniProtKB">
        <authorList>
            <consortium name="Ensembl"/>
        </authorList>
    </citation>
    <scope>IDENTIFICATION</scope>
</reference>
<accession>A0AAY4A5V6</accession>
<keyword evidence="2" id="KW-1185">Reference proteome</keyword>
<name>A0AAY4A5V6_9TELE</name>
<dbReference type="Proteomes" id="UP000694580">
    <property type="component" value="Chromosome 1"/>
</dbReference>
<protein>
    <recommendedName>
        <fullName evidence="3">Reverse transcriptase domain-containing protein</fullName>
    </recommendedName>
</protein>
<evidence type="ECO:0000313" key="1">
    <source>
        <dbReference type="Ensembl" id="ENSDCDP00010002561.1"/>
    </source>
</evidence>
<proteinExistence type="predicted"/>
<evidence type="ECO:0008006" key="3">
    <source>
        <dbReference type="Google" id="ProtNLM"/>
    </source>
</evidence>
<dbReference type="Ensembl" id="ENSDCDT00010002661.1">
    <property type="protein sequence ID" value="ENSDCDP00010002561.1"/>
    <property type="gene ID" value="ENSDCDG00010001232.1"/>
</dbReference>
<dbReference type="PANTHER" id="PTHR33332">
    <property type="entry name" value="REVERSE TRANSCRIPTASE DOMAIN-CONTAINING PROTEIN"/>
    <property type="match status" value="1"/>
</dbReference>
<evidence type="ECO:0000313" key="2">
    <source>
        <dbReference type="Proteomes" id="UP000694580"/>
    </source>
</evidence>
<sequence>MDFLTARPQAVRVGSSTSSTIVLNTGAPQGCVLSPLLFTLLTHDCTQDESNYRSEVSRLAKWCGDNNLSLNVEKTKEIVQNLSIQIGSLLLTPTASAKSLGVWIDDKLSLNHHVAGISRSCRFTLQHSQGSAFSLTGYAAPRPGNGHLQTRLL</sequence>
<reference evidence="1" key="3">
    <citation type="submission" date="2025-09" db="UniProtKB">
        <authorList>
            <consortium name="Ensembl"/>
        </authorList>
    </citation>
    <scope>IDENTIFICATION</scope>
</reference>
<organism evidence="1 2">
    <name type="scientific">Denticeps clupeoides</name>
    <name type="common">denticle herring</name>
    <dbReference type="NCBI Taxonomy" id="299321"/>
    <lineage>
        <taxon>Eukaryota</taxon>
        <taxon>Metazoa</taxon>
        <taxon>Chordata</taxon>
        <taxon>Craniata</taxon>
        <taxon>Vertebrata</taxon>
        <taxon>Euteleostomi</taxon>
        <taxon>Actinopterygii</taxon>
        <taxon>Neopterygii</taxon>
        <taxon>Teleostei</taxon>
        <taxon>Clupei</taxon>
        <taxon>Clupeiformes</taxon>
        <taxon>Denticipitoidei</taxon>
        <taxon>Denticipitidae</taxon>
        <taxon>Denticeps</taxon>
    </lineage>
</organism>